<dbReference type="GO" id="GO:0005634">
    <property type="term" value="C:nucleus"/>
    <property type="evidence" value="ECO:0007669"/>
    <property type="project" value="UniProtKB-SubCell"/>
</dbReference>
<comment type="caution">
    <text evidence="5">The sequence shown here is derived from an EMBL/GenBank/DDBJ whole genome shotgun (WGS) entry which is preliminary data.</text>
</comment>
<dbReference type="AlphaFoldDB" id="A0A6A4VUH9"/>
<accession>A0A6A4VUH9</accession>
<name>A0A6A4VUH9_AMPAM</name>
<keyword evidence="6" id="KW-1185">Reference proteome</keyword>
<dbReference type="SUPFAM" id="SSF54236">
    <property type="entry name" value="Ubiquitin-like"/>
    <property type="match status" value="2"/>
</dbReference>
<dbReference type="Proteomes" id="UP000440578">
    <property type="component" value="Unassembled WGS sequence"/>
</dbReference>
<feature type="region of interest" description="Disordered" evidence="3">
    <location>
        <begin position="20"/>
        <end position="68"/>
    </location>
</feature>
<dbReference type="PANTHER" id="PTHR47187">
    <property type="entry name" value="NFATC2-INTERACTING PROTEIN"/>
    <property type="match status" value="1"/>
</dbReference>
<reference evidence="5 6" key="1">
    <citation type="submission" date="2019-07" db="EMBL/GenBank/DDBJ databases">
        <title>Draft genome assembly of a fouling barnacle, Amphibalanus amphitrite (Darwin, 1854): The first reference genome for Thecostraca.</title>
        <authorList>
            <person name="Kim W."/>
        </authorList>
    </citation>
    <scope>NUCLEOTIDE SEQUENCE [LARGE SCALE GENOMIC DNA]</scope>
    <source>
        <strain evidence="5">SNU_AA5</strain>
        <tissue evidence="5">Soma without cirri and trophi</tissue>
    </source>
</reference>
<evidence type="ECO:0000256" key="1">
    <source>
        <dbReference type="ARBA" id="ARBA00004123"/>
    </source>
</evidence>
<evidence type="ECO:0000259" key="4">
    <source>
        <dbReference type="PROSITE" id="PS50053"/>
    </source>
</evidence>
<dbReference type="CDD" id="cd01763">
    <property type="entry name" value="Ubl_SUMO_like"/>
    <property type="match status" value="1"/>
</dbReference>
<feature type="domain" description="Ubiquitin-like" evidence="4">
    <location>
        <begin position="314"/>
        <end position="383"/>
    </location>
</feature>
<dbReference type="PANTHER" id="PTHR47187:SF1">
    <property type="entry name" value="NFATC2-INTERACTING PROTEIN"/>
    <property type="match status" value="1"/>
</dbReference>
<dbReference type="InterPro" id="IPR022617">
    <property type="entry name" value="Rad60/SUMO-like_dom"/>
</dbReference>
<feature type="compositionally biased region" description="Acidic residues" evidence="3">
    <location>
        <begin position="150"/>
        <end position="159"/>
    </location>
</feature>
<evidence type="ECO:0000256" key="3">
    <source>
        <dbReference type="SAM" id="MobiDB-lite"/>
    </source>
</evidence>
<dbReference type="InterPro" id="IPR052324">
    <property type="entry name" value="NFATC2-Int_DNA_Repair"/>
</dbReference>
<dbReference type="InterPro" id="IPR029071">
    <property type="entry name" value="Ubiquitin-like_domsf"/>
</dbReference>
<keyword evidence="2" id="KW-0539">Nucleus</keyword>
<dbReference type="OrthoDB" id="442921at2759"/>
<protein>
    <submittedName>
        <fullName evidence="5">NFATC2-interacting protein</fullName>
    </submittedName>
</protein>
<feature type="region of interest" description="Disordered" evidence="3">
    <location>
        <begin position="94"/>
        <end position="183"/>
    </location>
</feature>
<feature type="compositionally biased region" description="Low complexity" evidence="3">
    <location>
        <begin position="123"/>
        <end position="133"/>
    </location>
</feature>
<dbReference type="EMBL" id="VIIS01001548">
    <property type="protein sequence ID" value="KAF0296589.1"/>
    <property type="molecule type" value="Genomic_DNA"/>
</dbReference>
<feature type="compositionally biased region" description="Low complexity" evidence="3">
    <location>
        <begin position="29"/>
        <end position="41"/>
    </location>
</feature>
<organism evidence="5 6">
    <name type="scientific">Amphibalanus amphitrite</name>
    <name type="common">Striped barnacle</name>
    <name type="synonym">Balanus amphitrite</name>
    <dbReference type="NCBI Taxonomy" id="1232801"/>
    <lineage>
        <taxon>Eukaryota</taxon>
        <taxon>Metazoa</taxon>
        <taxon>Ecdysozoa</taxon>
        <taxon>Arthropoda</taxon>
        <taxon>Crustacea</taxon>
        <taxon>Multicrustacea</taxon>
        <taxon>Cirripedia</taxon>
        <taxon>Thoracica</taxon>
        <taxon>Thoracicalcarea</taxon>
        <taxon>Balanomorpha</taxon>
        <taxon>Balanoidea</taxon>
        <taxon>Balanidae</taxon>
        <taxon>Amphibalaninae</taxon>
        <taxon>Amphibalanus</taxon>
    </lineage>
</organism>
<comment type="subcellular location">
    <subcellularLocation>
        <location evidence="1">Nucleus</location>
    </subcellularLocation>
</comment>
<dbReference type="Gene3D" id="3.10.20.90">
    <property type="entry name" value="Phosphatidylinositol 3-kinase Catalytic Subunit, Chain A, domain 1"/>
    <property type="match status" value="2"/>
</dbReference>
<dbReference type="PROSITE" id="PS50053">
    <property type="entry name" value="UBIQUITIN_2"/>
    <property type="match status" value="1"/>
</dbReference>
<dbReference type="Pfam" id="PF11976">
    <property type="entry name" value="Rad60-SLD"/>
    <property type="match status" value="1"/>
</dbReference>
<gene>
    <name evidence="5" type="primary">Nfatc2ip_1</name>
    <name evidence="5" type="ORF">FJT64_005955</name>
</gene>
<proteinExistence type="predicted"/>
<sequence length="386" mass="41743">MSSIDSISLWQMMASEVPIVLSDDEEGAPADGPPLGDGAAPVTGPSPDPVAGGHTPHSSEEFDYSAAADEVDLNNVSLHESDIEEGDIFAENLQRYTELQRQTEERLAAEPPPRISSPQTPNGATKRAAAKTGGRPKRLRTSSPDREGEGGQEEDEEEFLANLLATPPVAAVRRSPPKTRRGRTLDMSAPEVLEETPPVVCDSPLVPAEDPPEPEPEPLGATFTARVLAGQLVIRLQMKRSDRLQRLFDAVADELSLPAQRVCLGQRDVIYSPHQTPDDVALGPFDMIEFWEVSSARAAPAAPAVPQPVDPNSIELKVQSAERRGAVTVRLGRTEPMSVLMERYAREKGAQLAKLRFRFDGEALDPSDTPETLDLEGGECVDVHSC</sequence>
<dbReference type="GO" id="GO:0045944">
    <property type="term" value="P:positive regulation of transcription by RNA polymerase II"/>
    <property type="evidence" value="ECO:0007669"/>
    <property type="project" value="TreeGrafter"/>
</dbReference>
<evidence type="ECO:0000313" key="6">
    <source>
        <dbReference type="Proteomes" id="UP000440578"/>
    </source>
</evidence>
<evidence type="ECO:0000313" key="5">
    <source>
        <dbReference type="EMBL" id="KAF0296589.1"/>
    </source>
</evidence>
<dbReference type="InterPro" id="IPR000626">
    <property type="entry name" value="Ubiquitin-like_dom"/>
</dbReference>
<evidence type="ECO:0000256" key="2">
    <source>
        <dbReference type="ARBA" id="ARBA00023242"/>
    </source>
</evidence>